<dbReference type="InterPro" id="IPR050057">
    <property type="entry name" value="Prokaryotic/Mito_RF"/>
</dbReference>
<proteinExistence type="predicted"/>
<dbReference type="SUPFAM" id="SSF75620">
    <property type="entry name" value="Release factor"/>
    <property type="match status" value="1"/>
</dbReference>
<name>A0A135T4N5_9PEZI</name>
<keyword evidence="4" id="KW-0378">Hydrolase</keyword>
<dbReference type="AlphaFoldDB" id="A0A135T4N5"/>
<reference evidence="4 5" key="1">
    <citation type="submission" date="2014-02" db="EMBL/GenBank/DDBJ databases">
        <title>The genome sequence of Colletotrichum simmondsii CBS122122.</title>
        <authorList>
            <person name="Baroncelli R."/>
            <person name="Thon M.R."/>
        </authorList>
    </citation>
    <scope>NUCLEOTIDE SEQUENCE [LARGE SCALE GENOMIC DNA]</scope>
    <source>
        <strain evidence="4 5">CBS122122</strain>
    </source>
</reference>
<organism evidence="4 5">
    <name type="scientific">Colletotrichum simmondsii</name>
    <dbReference type="NCBI Taxonomy" id="703756"/>
    <lineage>
        <taxon>Eukaryota</taxon>
        <taxon>Fungi</taxon>
        <taxon>Dikarya</taxon>
        <taxon>Ascomycota</taxon>
        <taxon>Pezizomycotina</taxon>
        <taxon>Sordariomycetes</taxon>
        <taxon>Hypocreomycetidae</taxon>
        <taxon>Glomerellales</taxon>
        <taxon>Glomerellaceae</taxon>
        <taxon>Colletotrichum</taxon>
        <taxon>Colletotrichum acutatum species complex</taxon>
    </lineage>
</organism>
<protein>
    <submittedName>
        <fullName evidence="4">Peptidyl-tRNA hydrolase</fullName>
    </submittedName>
</protein>
<dbReference type="PANTHER" id="PTHR43804">
    <property type="entry name" value="LD18447P"/>
    <property type="match status" value="1"/>
</dbReference>
<gene>
    <name evidence="4" type="ORF">CSIM01_01874</name>
</gene>
<sequence>MFSDIDSDEETPVVYTAIASAAAAAAIKVTGILKGQMMDVSSDEYFTEEDASSQSSDDAQEEDSDTKYDKDGNRRVPLLSDWPALPSPAASRRMAIEQGVQRFHQSQAELQKSIAGVKRTQAMTAASAAADGEHATKRAKTIASMGPALDAVAIHPVRLTPPRTKSKQRRKLMEETFDRVTRILDQCTGIMKSIEKEMRDPIQLALTDVRDNFGPELVPLGLKTIATEFRETRMDKVYMEFSLPKKRACLKSQELLIPPREFIMKKAVADVWFNFGDRLVPDGLEIACRSLMKPGMAEMYLVYPLAAKRAYLEREGVLTGPRTVQKPLNQYVMPSGGEEKGRVYAAATLPPALLQRARNIAKEHDALAAALEADYDSKTARRVGELSSVVTALREWEKAQSSIAELDGLLFSKDKELREMAAEELQATNGQLSSLSRKLSASLTPKDPYAHMPCLLELRPGPGGLEGRFFADTLFKMYKGYCARKGLRANVI</sequence>
<keyword evidence="5" id="KW-1185">Reference proteome</keyword>
<dbReference type="InterPro" id="IPR005139">
    <property type="entry name" value="PCRF"/>
</dbReference>
<comment type="caution">
    <text evidence="4">The sequence shown here is derived from an EMBL/GenBank/DDBJ whole genome shotgun (WGS) entry which is preliminary data.</text>
</comment>
<evidence type="ECO:0000313" key="4">
    <source>
        <dbReference type="EMBL" id="KXH43120.1"/>
    </source>
</evidence>
<dbReference type="Gene3D" id="6.10.140.1950">
    <property type="match status" value="1"/>
</dbReference>
<dbReference type="SMART" id="SM00937">
    <property type="entry name" value="PCRF"/>
    <property type="match status" value="1"/>
</dbReference>
<evidence type="ECO:0000259" key="3">
    <source>
        <dbReference type="SMART" id="SM00937"/>
    </source>
</evidence>
<evidence type="ECO:0000256" key="2">
    <source>
        <dbReference type="SAM" id="MobiDB-lite"/>
    </source>
</evidence>
<dbReference type="Gene3D" id="3.30.70.1660">
    <property type="match status" value="1"/>
</dbReference>
<feature type="compositionally biased region" description="Basic and acidic residues" evidence="2">
    <location>
        <begin position="65"/>
        <end position="74"/>
    </location>
</feature>
<dbReference type="GO" id="GO:0016787">
    <property type="term" value="F:hydrolase activity"/>
    <property type="evidence" value="ECO:0007669"/>
    <property type="project" value="UniProtKB-KW"/>
</dbReference>
<dbReference type="PANTHER" id="PTHR43804:SF7">
    <property type="entry name" value="LD18447P"/>
    <property type="match status" value="1"/>
</dbReference>
<evidence type="ECO:0000313" key="5">
    <source>
        <dbReference type="Proteomes" id="UP000070328"/>
    </source>
</evidence>
<feature type="non-terminal residue" evidence="4">
    <location>
        <position position="492"/>
    </location>
</feature>
<keyword evidence="1" id="KW-0488">Methylation</keyword>
<accession>A0A135T4N5</accession>
<evidence type="ECO:0000256" key="1">
    <source>
        <dbReference type="ARBA" id="ARBA00022481"/>
    </source>
</evidence>
<dbReference type="Pfam" id="PF03462">
    <property type="entry name" value="PCRF"/>
    <property type="match status" value="1"/>
</dbReference>
<feature type="domain" description="Peptide chain release factor" evidence="3">
    <location>
        <begin position="407"/>
        <end position="491"/>
    </location>
</feature>
<dbReference type="GO" id="GO:0006415">
    <property type="term" value="P:translational termination"/>
    <property type="evidence" value="ECO:0007669"/>
    <property type="project" value="InterPro"/>
</dbReference>
<dbReference type="InterPro" id="IPR045853">
    <property type="entry name" value="Pep_chain_release_fac_I_sf"/>
</dbReference>
<dbReference type="EMBL" id="JFBX01000289">
    <property type="protein sequence ID" value="KXH43120.1"/>
    <property type="molecule type" value="Genomic_DNA"/>
</dbReference>
<dbReference type="Proteomes" id="UP000070328">
    <property type="component" value="Unassembled WGS sequence"/>
</dbReference>
<feature type="region of interest" description="Disordered" evidence="2">
    <location>
        <begin position="44"/>
        <end position="86"/>
    </location>
</feature>